<protein>
    <submittedName>
        <fullName evidence="3">Histidine kinase-like protein</fullName>
    </submittedName>
</protein>
<dbReference type="PROSITE" id="PS50110">
    <property type="entry name" value="RESPONSE_REGULATORY"/>
    <property type="match status" value="1"/>
</dbReference>
<proteinExistence type="predicted"/>
<evidence type="ECO:0000313" key="4">
    <source>
        <dbReference type="Proteomes" id="UP000256845"/>
    </source>
</evidence>
<dbReference type="InterPro" id="IPR001789">
    <property type="entry name" value="Sig_transdc_resp-reg_receiver"/>
</dbReference>
<dbReference type="RefSeq" id="WP_115935153.1">
    <property type="nucleotide sequence ID" value="NZ_QRDW01000001.1"/>
</dbReference>
<dbReference type="AlphaFoldDB" id="A0A3D9HX46"/>
<dbReference type="CDD" id="cd16936">
    <property type="entry name" value="HATPase_RsbW-like"/>
    <property type="match status" value="1"/>
</dbReference>
<dbReference type="GO" id="GO:0016301">
    <property type="term" value="F:kinase activity"/>
    <property type="evidence" value="ECO:0007669"/>
    <property type="project" value="UniProtKB-KW"/>
</dbReference>
<dbReference type="EMBL" id="QRDW01000001">
    <property type="protein sequence ID" value="RED54067.1"/>
    <property type="molecule type" value="Genomic_DNA"/>
</dbReference>
<dbReference type="InterPro" id="IPR003594">
    <property type="entry name" value="HATPase_dom"/>
</dbReference>
<keyword evidence="3" id="KW-0808">Transferase</keyword>
<comment type="caution">
    <text evidence="1">Lacks conserved residue(s) required for the propagation of feature annotation.</text>
</comment>
<evidence type="ECO:0000259" key="2">
    <source>
        <dbReference type="PROSITE" id="PS50110"/>
    </source>
</evidence>
<reference evidence="3 4" key="1">
    <citation type="submission" date="2018-07" db="EMBL/GenBank/DDBJ databases">
        <title>Genomic Encyclopedia of Type Strains, Phase III (KMG-III): the genomes of soil and plant-associated and newly described type strains.</title>
        <authorList>
            <person name="Whitman W."/>
        </authorList>
    </citation>
    <scope>NUCLEOTIDE SEQUENCE [LARGE SCALE GENOMIC DNA]</scope>
    <source>
        <strain evidence="3 4">CECT 8488</strain>
    </source>
</reference>
<dbReference type="OrthoDB" id="5456285at2"/>
<sequence>MTKKHVLLVEPDDNNRQFASQALENGGYSVTALKEPERLLEQMTTGQDNFGVIILPNIEKLPELASCLESIQSDSSLRHTPIIMRAQLDDDSIDRNLKSGMIFHHLPVKASASRLIAITEAAFLSYEQFDRLTREVETQSAVIKILKSGRFELRTLEEVAPLATVLSQAGPDPRAMALGLSELMVNAIEHGNLGINYEVKTKLLEDGTWKQEVDRRLALPENANKRVRIEFLRGAHSVTVTIRDEGSGFDWQKYLTLDPGRLLAAHGRGIAIAAASAFDEMSYIGNGNTVVVTIFSSTSH</sequence>
<dbReference type="Gene3D" id="3.30.565.10">
    <property type="entry name" value="Histidine kinase-like ATPase, C-terminal domain"/>
    <property type="match status" value="1"/>
</dbReference>
<dbReference type="SUPFAM" id="SSF52172">
    <property type="entry name" value="CheY-like"/>
    <property type="match status" value="1"/>
</dbReference>
<dbReference type="InterPro" id="IPR011006">
    <property type="entry name" value="CheY-like_superfamily"/>
</dbReference>
<evidence type="ECO:0000313" key="3">
    <source>
        <dbReference type="EMBL" id="RED54067.1"/>
    </source>
</evidence>
<keyword evidence="4" id="KW-1185">Reference proteome</keyword>
<organism evidence="3 4">
    <name type="scientific">Aestuariispira insulae</name>
    <dbReference type="NCBI Taxonomy" id="1461337"/>
    <lineage>
        <taxon>Bacteria</taxon>
        <taxon>Pseudomonadati</taxon>
        <taxon>Pseudomonadota</taxon>
        <taxon>Alphaproteobacteria</taxon>
        <taxon>Rhodospirillales</taxon>
        <taxon>Kiloniellaceae</taxon>
        <taxon>Aestuariispira</taxon>
    </lineage>
</organism>
<dbReference type="InterPro" id="IPR036890">
    <property type="entry name" value="HATPase_C_sf"/>
</dbReference>
<accession>A0A3D9HX46</accession>
<gene>
    <name evidence="3" type="ORF">DFP90_101868</name>
</gene>
<dbReference type="Proteomes" id="UP000256845">
    <property type="component" value="Unassembled WGS sequence"/>
</dbReference>
<evidence type="ECO:0000256" key="1">
    <source>
        <dbReference type="PROSITE-ProRule" id="PRU00169"/>
    </source>
</evidence>
<feature type="domain" description="Response regulatory" evidence="2">
    <location>
        <begin position="5"/>
        <end position="123"/>
    </location>
</feature>
<dbReference type="SUPFAM" id="SSF55874">
    <property type="entry name" value="ATPase domain of HSP90 chaperone/DNA topoisomerase II/histidine kinase"/>
    <property type="match status" value="1"/>
</dbReference>
<name>A0A3D9HX46_9PROT</name>
<dbReference type="Pfam" id="PF13581">
    <property type="entry name" value="HATPase_c_2"/>
    <property type="match status" value="1"/>
</dbReference>
<comment type="caution">
    <text evidence="3">The sequence shown here is derived from an EMBL/GenBank/DDBJ whole genome shotgun (WGS) entry which is preliminary data.</text>
</comment>
<keyword evidence="3" id="KW-0418">Kinase</keyword>
<dbReference type="Gene3D" id="3.40.50.2300">
    <property type="match status" value="1"/>
</dbReference>
<dbReference type="GO" id="GO:0000160">
    <property type="term" value="P:phosphorelay signal transduction system"/>
    <property type="evidence" value="ECO:0007669"/>
    <property type="project" value="InterPro"/>
</dbReference>